<dbReference type="InterPro" id="IPR059117">
    <property type="entry name" value="APS_kinase_dom"/>
</dbReference>
<dbReference type="InterPro" id="IPR027417">
    <property type="entry name" value="P-loop_NTPase"/>
</dbReference>
<dbReference type="CDD" id="cd03695">
    <property type="entry name" value="CysN_NodQ_II"/>
    <property type="match status" value="1"/>
</dbReference>
<dbReference type="EMBL" id="WTVG01000026">
    <property type="protein sequence ID" value="NMG25176.1"/>
    <property type="molecule type" value="Genomic_DNA"/>
</dbReference>
<evidence type="ECO:0000259" key="14">
    <source>
        <dbReference type="PROSITE" id="PS51722"/>
    </source>
</evidence>
<dbReference type="NCBIfam" id="TIGR02034">
    <property type="entry name" value="CysN"/>
    <property type="match status" value="1"/>
</dbReference>
<keyword evidence="13" id="KW-0597">Phosphoprotein</keyword>
<comment type="subunit">
    <text evidence="12">Heterodimer composed of CysD, the smaller subunit, and CysN.</text>
</comment>
<dbReference type="NCBIfam" id="NF003478">
    <property type="entry name" value="PRK05124.1"/>
    <property type="match status" value="1"/>
</dbReference>
<proteinExistence type="inferred from homology"/>
<dbReference type="InterPro" id="IPR009000">
    <property type="entry name" value="Transl_B-barrel_sf"/>
</dbReference>
<accession>A0ABX1PLC0</accession>
<dbReference type="Pfam" id="PF01583">
    <property type="entry name" value="APS_kinase"/>
    <property type="match status" value="1"/>
</dbReference>
<dbReference type="NCBIfam" id="TIGR00455">
    <property type="entry name" value="apsK"/>
    <property type="match status" value="1"/>
</dbReference>
<dbReference type="Gene3D" id="2.40.30.10">
    <property type="entry name" value="Translation factors"/>
    <property type="match status" value="2"/>
</dbReference>
<comment type="pathway">
    <text evidence="12">Sulfur metabolism; hydrogen sulfide biosynthesis; sulfite from sulfate: step 1/3.</text>
</comment>
<feature type="binding site" evidence="12">
    <location>
        <begin position="31"/>
        <end position="38"/>
    </location>
    <ligand>
        <name>GTP</name>
        <dbReference type="ChEBI" id="CHEBI:37565"/>
    </ligand>
</feature>
<dbReference type="Pfam" id="PF22594">
    <property type="entry name" value="GTP-eEF1A_C"/>
    <property type="match status" value="1"/>
</dbReference>
<dbReference type="GO" id="GO:0004781">
    <property type="term" value="F:sulfate adenylyltransferase (ATP) activity"/>
    <property type="evidence" value="ECO:0007669"/>
    <property type="project" value="UniProtKB-EC"/>
</dbReference>
<keyword evidence="16" id="KW-1185">Reference proteome</keyword>
<comment type="caution">
    <text evidence="15">The sequence shown here is derived from an EMBL/GenBank/DDBJ whole genome shotgun (WGS) entry which is preliminary data.</text>
</comment>
<dbReference type="InterPro" id="IPR000795">
    <property type="entry name" value="T_Tr_GTP-bd_dom"/>
</dbReference>
<keyword evidence="7 12" id="KW-0547">Nucleotide-binding</keyword>
<comment type="function">
    <text evidence="2">APS kinase catalyzes the synthesis of activated sulfate.</text>
</comment>
<dbReference type="InterPro" id="IPR031157">
    <property type="entry name" value="G_TR_CS"/>
</dbReference>
<feature type="binding site" evidence="13">
    <location>
        <begin position="468"/>
        <end position="475"/>
    </location>
    <ligand>
        <name>ATP</name>
        <dbReference type="ChEBI" id="CHEBI:30616"/>
    </ligand>
</feature>
<evidence type="ECO:0000256" key="9">
    <source>
        <dbReference type="ARBA" id="ARBA00023134"/>
    </source>
</evidence>
<comment type="similarity">
    <text evidence="13">Belongs to the APS kinase family.</text>
</comment>
<dbReference type="CDD" id="cd04095">
    <property type="entry name" value="CysN_NoDQ_III"/>
    <property type="match status" value="1"/>
</dbReference>
<comment type="pathway">
    <text evidence="13">Sulfur metabolism; hydrogen sulfide biosynthesis; sulfite from sulfate: step 2/3.</text>
</comment>
<dbReference type="PROSITE" id="PS00301">
    <property type="entry name" value="G_TR_1"/>
    <property type="match status" value="1"/>
</dbReference>
<dbReference type="CDD" id="cd04166">
    <property type="entry name" value="CysN_ATPS"/>
    <property type="match status" value="1"/>
</dbReference>
<dbReference type="NCBIfam" id="NF003013">
    <property type="entry name" value="PRK03846.1"/>
    <property type="match status" value="1"/>
</dbReference>
<protein>
    <recommendedName>
        <fullName evidence="12 13">Multifunctional fusion protein</fullName>
    </recommendedName>
    <domain>
        <recommendedName>
            <fullName evidence="12">Sulfate adenylyltransferase subunit 1</fullName>
            <ecNumber evidence="12">2.7.7.4</ecNumber>
        </recommendedName>
        <alternativeName>
            <fullName evidence="12">ATP-sulfurylase large subunit</fullName>
        </alternativeName>
        <alternativeName>
            <fullName evidence="12">Sulfate adenylate transferase</fullName>
            <shortName evidence="12">SAT</shortName>
        </alternativeName>
    </domain>
    <domain>
        <recommendedName>
            <fullName evidence="13">Adenylyl-sulfate kinase</fullName>
            <ecNumber evidence="13">2.7.1.25</ecNumber>
        </recommendedName>
        <alternativeName>
            <fullName evidence="13">APS kinase</fullName>
        </alternativeName>
        <alternativeName>
            <fullName evidence="13">ATP adenosine-5'-phosphosulfate 3'-phosphotransferase</fullName>
        </alternativeName>
        <alternativeName>
            <fullName evidence="13">Adenosine-5'-phosphosulfate kinase</fullName>
        </alternativeName>
    </domain>
</protein>
<evidence type="ECO:0000256" key="7">
    <source>
        <dbReference type="ARBA" id="ARBA00022741"/>
    </source>
</evidence>
<keyword evidence="13" id="KW-0418">Kinase</keyword>
<dbReference type="SUPFAM" id="SSF50447">
    <property type="entry name" value="Translation proteins"/>
    <property type="match status" value="1"/>
</dbReference>
<keyword evidence="6 12" id="KW-0548">Nucleotidyltransferase</keyword>
<dbReference type="NCBIfam" id="NF004035">
    <property type="entry name" value="PRK05506.1"/>
    <property type="match status" value="1"/>
</dbReference>
<feature type="domain" description="Tr-type G" evidence="14">
    <location>
        <begin position="22"/>
        <end position="239"/>
    </location>
</feature>
<dbReference type="Gene3D" id="3.40.50.300">
    <property type="entry name" value="P-loop containing nucleotide triphosphate hydrolases"/>
    <property type="match status" value="2"/>
</dbReference>
<dbReference type="HAMAP" id="MF_00062">
    <property type="entry name" value="Sulf_adenylyltr_sub1"/>
    <property type="match status" value="1"/>
</dbReference>
<keyword evidence="10" id="KW-0511">Multifunctional enzyme</keyword>
<dbReference type="InterPro" id="IPR050100">
    <property type="entry name" value="TRAFAC_GTPase_members"/>
</dbReference>
<reference evidence="15" key="1">
    <citation type="submission" date="2019-12" db="EMBL/GenBank/DDBJ databases">
        <title>Comparative genomics gives insights into the taxonomy of the Azoarcus-Aromatoleum group and reveals separate origins of nif in the plant-associated Azoarcus and non-plant-associated Aromatoleum sub-groups.</title>
        <authorList>
            <person name="Lafos M."/>
            <person name="Maluk M."/>
            <person name="Batista M."/>
            <person name="Junghare M."/>
            <person name="Carmona M."/>
            <person name="Faoro H."/>
            <person name="Cruz L.M."/>
            <person name="Battistoni F."/>
            <person name="De Souza E."/>
            <person name="Pedrosa F."/>
            <person name="Chen W.-M."/>
            <person name="Poole P.S."/>
            <person name="Dixon R.A."/>
            <person name="James E.K."/>
        </authorList>
    </citation>
    <scope>NUCLEOTIDE SEQUENCE</scope>
    <source>
        <strain evidence="15">LuFRes1</strain>
    </source>
</reference>
<name>A0ABX1PLC0_9RHOO</name>
<comment type="function">
    <text evidence="13">Catalyzes the synthesis of activated sulfate.</text>
</comment>
<evidence type="ECO:0000256" key="6">
    <source>
        <dbReference type="ARBA" id="ARBA00022695"/>
    </source>
</evidence>
<keyword evidence="8 12" id="KW-0067">ATP-binding</keyword>
<evidence type="ECO:0000313" key="16">
    <source>
        <dbReference type="Proteomes" id="UP000615989"/>
    </source>
</evidence>
<dbReference type="InterPro" id="IPR044139">
    <property type="entry name" value="CysN_NoDQ_III"/>
</dbReference>
<comment type="similarity">
    <text evidence="12">Belongs to the TRAFAC class translation factor GTPase superfamily. Classic translation factor GTPase family. CysN/NodQ subfamily.</text>
</comment>
<keyword evidence="5 12" id="KW-0808">Transferase</keyword>
<dbReference type="SUPFAM" id="SSF50465">
    <property type="entry name" value="EF-Tu/eEF-1alpha/eIF2-gamma C-terminal domain"/>
    <property type="match status" value="1"/>
</dbReference>
<sequence>MGHVSELIAEDIEQYLKVHEHKNLLRFITCGSVDDGKSTLIGRLLYESKLLFEDQMEALEIDSKKVGTQGGELDFALLLDGLAAEREQGITIDVAYRFFSTERRKFIVADTPGHEQYTRNMITGASTADVAVVMIDARRGVLTQSKRHSFLASLIGIRKVVLAVNKMDLMDYSEKVFRTIVDDYRAFARQIGLEDITPIPMSALRGDNITTQSERMPWYRGTTLMGYLETVEVDETRQQKLPFRLPVQWVNRPNLDFRGFTGTIASGVIRPGDRIRVLPAGRESHVARIVTLDGDLQQAVAGQSVTLTLTDEVDISRGDVLATSENPAGVADQFQTTIVWMHEQPMLGGRPYLMKIGGKTVTATPSAPKHKINVNTMEHLAAKELALNEIGVVNLATDQSIAFDAYQDNRDTGSFILIDRLSNATVGAGMIEFALRRSQNIHMQHVDVNKKARAEQMGQKPVLLWFTGLSGAGKSAIANLLETRLYARGRHTYLLDGDNVRHGLNRDLGFTDADRVENIRRVAEVAKLMVDAGLIIITAFISPFRAERQMARSLVAEGEFIEVFIDTPLAVAEERDPKGLYKKVRRGELKNFTGIDSPYEVPTNPDIHIETTKLTAEGAVDRILDVLIERGVIGKDL</sequence>
<feature type="active site" description="Phosphoserine intermediate" evidence="13">
    <location>
        <position position="542"/>
    </location>
</feature>
<evidence type="ECO:0000256" key="12">
    <source>
        <dbReference type="HAMAP-Rule" id="MF_00062"/>
    </source>
</evidence>
<comment type="function">
    <text evidence="12">With CysD forms the ATP sulfurylase (ATPS) that catalyzes the adenylation of sulfate producing adenosine 5'-phosphosulfate (APS) and diphosphate, the first enzymatic step in sulfur assimilation pathway. APS synthesis involves the formation of a high-energy phosphoric-sulfuric acid anhydride bond driven by GTP hydrolysis by CysN coupled to ATP hydrolysis by CysD.</text>
</comment>
<evidence type="ECO:0000256" key="5">
    <source>
        <dbReference type="ARBA" id="ARBA00022679"/>
    </source>
</evidence>
<dbReference type="InterPro" id="IPR054696">
    <property type="entry name" value="GTP-eEF1A_C"/>
</dbReference>
<dbReference type="RefSeq" id="WP_169118541.1">
    <property type="nucleotide sequence ID" value="NZ_WTVG02000039.1"/>
</dbReference>
<evidence type="ECO:0000256" key="8">
    <source>
        <dbReference type="ARBA" id="ARBA00022840"/>
    </source>
</evidence>
<dbReference type="PRINTS" id="PR00315">
    <property type="entry name" value="ELONGATNFCT"/>
</dbReference>
<dbReference type="EC" id="2.7.1.25" evidence="13"/>
<keyword evidence="9 12" id="KW-0342">GTP-binding</keyword>
<dbReference type="InterPro" id="IPR004161">
    <property type="entry name" value="EFTu-like_2"/>
</dbReference>
<evidence type="ECO:0000256" key="4">
    <source>
        <dbReference type="ARBA" id="ARBA00007237"/>
    </source>
</evidence>
<dbReference type="InterPro" id="IPR009001">
    <property type="entry name" value="Transl_elong_EF1A/Init_IF2_C"/>
</dbReference>
<evidence type="ECO:0000256" key="2">
    <source>
        <dbReference type="ARBA" id="ARBA00002357"/>
    </source>
</evidence>
<dbReference type="InterPro" id="IPR011779">
    <property type="entry name" value="SO4_adenylTrfase_lsu"/>
</dbReference>
<organism evidence="15 16">
    <name type="scientific">Aromatoleum anaerobium</name>
    <dbReference type="NCBI Taxonomy" id="182180"/>
    <lineage>
        <taxon>Bacteria</taxon>
        <taxon>Pseudomonadati</taxon>
        <taxon>Pseudomonadota</taxon>
        <taxon>Betaproteobacteria</taxon>
        <taxon>Rhodocyclales</taxon>
        <taxon>Rhodocyclaceae</taxon>
        <taxon>Aromatoleum</taxon>
    </lineage>
</organism>
<dbReference type="SUPFAM" id="SSF52540">
    <property type="entry name" value="P-loop containing nucleoside triphosphate hydrolases"/>
    <property type="match status" value="2"/>
</dbReference>
<evidence type="ECO:0000256" key="3">
    <source>
        <dbReference type="ARBA" id="ARBA00005438"/>
    </source>
</evidence>
<evidence type="ECO:0000256" key="11">
    <source>
        <dbReference type="ARBA" id="ARBA00049370"/>
    </source>
</evidence>
<evidence type="ECO:0000256" key="13">
    <source>
        <dbReference type="HAMAP-Rule" id="MF_00065"/>
    </source>
</evidence>
<dbReference type="InterPro" id="IPR041757">
    <property type="entry name" value="CysN_GTP-bd"/>
</dbReference>
<evidence type="ECO:0000256" key="1">
    <source>
        <dbReference type="ARBA" id="ARBA00001823"/>
    </source>
</evidence>
<dbReference type="Proteomes" id="UP000615989">
    <property type="component" value="Unassembled WGS sequence"/>
</dbReference>
<comment type="catalytic activity">
    <reaction evidence="11 12">
        <text>sulfate + ATP + H(+) = adenosine 5'-phosphosulfate + diphosphate</text>
        <dbReference type="Rhea" id="RHEA:18133"/>
        <dbReference type="ChEBI" id="CHEBI:15378"/>
        <dbReference type="ChEBI" id="CHEBI:16189"/>
        <dbReference type="ChEBI" id="CHEBI:30616"/>
        <dbReference type="ChEBI" id="CHEBI:33019"/>
        <dbReference type="ChEBI" id="CHEBI:58243"/>
        <dbReference type="EC" id="2.7.7.4"/>
    </reaction>
</comment>
<evidence type="ECO:0000256" key="10">
    <source>
        <dbReference type="ARBA" id="ARBA00023268"/>
    </source>
</evidence>
<comment type="similarity">
    <text evidence="3">In the C-terminal section; belongs to the APS kinase family.</text>
</comment>
<dbReference type="EC" id="2.7.7.4" evidence="12"/>
<dbReference type="HAMAP" id="MF_00065">
    <property type="entry name" value="Adenylyl_sulf_kinase"/>
    <property type="match status" value="1"/>
</dbReference>
<dbReference type="PROSITE" id="PS51722">
    <property type="entry name" value="G_TR_2"/>
    <property type="match status" value="1"/>
</dbReference>
<dbReference type="CDD" id="cd02027">
    <property type="entry name" value="APSK"/>
    <property type="match status" value="1"/>
</dbReference>
<dbReference type="Pfam" id="PF03144">
    <property type="entry name" value="GTP_EFTU_D2"/>
    <property type="match status" value="1"/>
</dbReference>
<dbReference type="InterPro" id="IPR044138">
    <property type="entry name" value="CysN_II"/>
</dbReference>
<evidence type="ECO:0000313" key="15">
    <source>
        <dbReference type="EMBL" id="NMG25176.1"/>
    </source>
</evidence>
<comment type="catalytic activity">
    <reaction evidence="1 13">
        <text>adenosine 5'-phosphosulfate + ATP = 3'-phosphoadenylyl sulfate + ADP + H(+)</text>
        <dbReference type="Rhea" id="RHEA:24152"/>
        <dbReference type="ChEBI" id="CHEBI:15378"/>
        <dbReference type="ChEBI" id="CHEBI:30616"/>
        <dbReference type="ChEBI" id="CHEBI:58243"/>
        <dbReference type="ChEBI" id="CHEBI:58339"/>
        <dbReference type="ChEBI" id="CHEBI:456216"/>
        <dbReference type="EC" id="2.7.1.25"/>
    </reaction>
</comment>
<gene>
    <name evidence="12 15" type="primary">cysN</name>
    <name evidence="13" type="synonym">cysC</name>
    <name evidence="15" type="ORF">GO606_10635</name>
</gene>
<feature type="binding site" evidence="12">
    <location>
        <begin position="165"/>
        <end position="168"/>
    </location>
    <ligand>
        <name>GTP</name>
        <dbReference type="ChEBI" id="CHEBI:37565"/>
    </ligand>
</feature>
<feature type="binding site" evidence="12">
    <location>
        <begin position="110"/>
        <end position="114"/>
    </location>
    <ligand>
        <name>GTP</name>
        <dbReference type="ChEBI" id="CHEBI:37565"/>
    </ligand>
</feature>
<comment type="similarity">
    <text evidence="4">In the N-terminal section; belongs to the TRAFAC class translation factor GTPase superfamily. Classic translation factor GTPase family. CysN/NodQ subfamily.</text>
</comment>
<dbReference type="Pfam" id="PF00009">
    <property type="entry name" value="GTP_EFTU"/>
    <property type="match status" value="1"/>
</dbReference>
<dbReference type="InterPro" id="IPR002891">
    <property type="entry name" value="APS"/>
</dbReference>
<dbReference type="PANTHER" id="PTHR23115">
    <property type="entry name" value="TRANSLATION FACTOR"/>
    <property type="match status" value="1"/>
</dbReference>